<comment type="caution">
    <text evidence="1">The sequence shown here is derived from an EMBL/GenBank/DDBJ whole genome shotgun (WGS) entry which is preliminary data.</text>
</comment>
<sequence>LLPVAIAPALSVRAEADRRRGAGKRLHPKPVSEAVAAARGTAGRAGGESLLIQGVAPPLGRRNQAAAAAPPPAAHL</sequence>
<evidence type="ECO:0000313" key="1">
    <source>
        <dbReference type="EMBL" id="GFD52179.1"/>
    </source>
</evidence>
<feature type="non-terminal residue" evidence="1">
    <location>
        <position position="76"/>
    </location>
</feature>
<name>A0A699WYD6_TANCI</name>
<protein>
    <submittedName>
        <fullName evidence="1">Uncharacterized protein</fullName>
    </submittedName>
</protein>
<gene>
    <name evidence="1" type="ORF">Tci_924148</name>
</gene>
<dbReference type="EMBL" id="BKCJ011778941">
    <property type="protein sequence ID" value="GFD52179.1"/>
    <property type="molecule type" value="Genomic_DNA"/>
</dbReference>
<organism evidence="1">
    <name type="scientific">Tanacetum cinerariifolium</name>
    <name type="common">Dalmatian daisy</name>
    <name type="synonym">Chrysanthemum cinerariifolium</name>
    <dbReference type="NCBI Taxonomy" id="118510"/>
    <lineage>
        <taxon>Eukaryota</taxon>
        <taxon>Viridiplantae</taxon>
        <taxon>Streptophyta</taxon>
        <taxon>Embryophyta</taxon>
        <taxon>Tracheophyta</taxon>
        <taxon>Spermatophyta</taxon>
        <taxon>Magnoliopsida</taxon>
        <taxon>eudicotyledons</taxon>
        <taxon>Gunneridae</taxon>
        <taxon>Pentapetalae</taxon>
        <taxon>asterids</taxon>
        <taxon>campanulids</taxon>
        <taxon>Asterales</taxon>
        <taxon>Asteraceae</taxon>
        <taxon>Asteroideae</taxon>
        <taxon>Anthemideae</taxon>
        <taxon>Anthemidinae</taxon>
        <taxon>Tanacetum</taxon>
    </lineage>
</organism>
<dbReference type="AlphaFoldDB" id="A0A699WYD6"/>
<reference evidence="1" key="1">
    <citation type="journal article" date="2019" name="Sci. Rep.">
        <title>Draft genome of Tanacetum cinerariifolium, the natural source of mosquito coil.</title>
        <authorList>
            <person name="Yamashiro T."/>
            <person name="Shiraishi A."/>
            <person name="Satake H."/>
            <person name="Nakayama K."/>
        </authorList>
    </citation>
    <scope>NUCLEOTIDE SEQUENCE</scope>
</reference>
<accession>A0A699WYD6</accession>
<feature type="non-terminal residue" evidence="1">
    <location>
        <position position="1"/>
    </location>
</feature>
<proteinExistence type="predicted"/>